<name>A0A8R7P101_TRIUA</name>
<dbReference type="Gramene" id="TuG1812G0100001764.01.T02">
    <property type="protein sequence ID" value="TuG1812G0100001764.01.T02"/>
    <property type="gene ID" value="TuG1812G0100001764.01"/>
</dbReference>
<dbReference type="Proteomes" id="UP000015106">
    <property type="component" value="Chromosome 1"/>
</dbReference>
<reference evidence="1" key="3">
    <citation type="submission" date="2022-06" db="UniProtKB">
        <authorList>
            <consortium name="EnsemblPlants"/>
        </authorList>
    </citation>
    <scope>IDENTIFICATION</scope>
</reference>
<accession>A0A8R7P101</accession>
<reference evidence="2" key="1">
    <citation type="journal article" date="2013" name="Nature">
        <title>Draft genome of the wheat A-genome progenitor Triticum urartu.</title>
        <authorList>
            <person name="Ling H.Q."/>
            <person name="Zhao S."/>
            <person name="Liu D."/>
            <person name="Wang J."/>
            <person name="Sun H."/>
            <person name="Zhang C."/>
            <person name="Fan H."/>
            <person name="Li D."/>
            <person name="Dong L."/>
            <person name="Tao Y."/>
            <person name="Gao C."/>
            <person name="Wu H."/>
            <person name="Li Y."/>
            <person name="Cui Y."/>
            <person name="Guo X."/>
            <person name="Zheng S."/>
            <person name="Wang B."/>
            <person name="Yu K."/>
            <person name="Liang Q."/>
            <person name="Yang W."/>
            <person name="Lou X."/>
            <person name="Chen J."/>
            <person name="Feng M."/>
            <person name="Jian J."/>
            <person name="Zhang X."/>
            <person name="Luo G."/>
            <person name="Jiang Y."/>
            <person name="Liu J."/>
            <person name="Wang Z."/>
            <person name="Sha Y."/>
            <person name="Zhang B."/>
            <person name="Wu H."/>
            <person name="Tang D."/>
            <person name="Shen Q."/>
            <person name="Xue P."/>
            <person name="Zou S."/>
            <person name="Wang X."/>
            <person name="Liu X."/>
            <person name="Wang F."/>
            <person name="Yang Y."/>
            <person name="An X."/>
            <person name="Dong Z."/>
            <person name="Zhang K."/>
            <person name="Zhang X."/>
            <person name="Luo M.C."/>
            <person name="Dvorak J."/>
            <person name="Tong Y."/>
            <person name="Wang J."/>
            <person name="Yang H."/>
            <person name="Li Z."/>
            <person name="Wang D."/>
            <person name="Zhang A."/>
            <person name="Wang J."/>
        </authorList>
    </citation>
    <scope>NUCLEOTIDE SEQUENCE</scope>
    <source>
        <strain evidence="2">cv. G1812</strain>
    </source>
</reference>
<evidence type="ECO:0000313" key="2">
    <source>
        <dbReference type="Proteomes" id="UP000015106"/>
    </source>
</evidence>
<keyword evidence="2" id="KW-1185">Reference proteome</keyword>
<proteinExistence type="predicted"/>
<evidence type="ECO:0000313" key="1">
    <source>
        <dbReference type="EnsemblPlants" id="TuG1812G0100001764.01.T02"/>
    </source>
</evidence>
<organism evidence="1 2">
    <name type="scientific">Triticum urartu</name>
    <name type="common">Red wild einkorn</name>
    <name type="synonym">Crithodium urartu</name>
    <dbReference type="NCBI Taxonomy" id="4572"/>
    <lineage>
        <taxon>Eukaryota</taxon>
        <taxon>Viridiplantae</taxon>
        <taxon>Streptophyta</taxon>
        <taxon>Embryophyta</taxon>
        <taxon>Tracheophyta</taxon>
        <taxon>Spermatophyta</taxon>
        <taxon>Magnoliopsida</taxon>
        <taxon>Liliopsida</taxon>
        <taxon>Poales</taxon>
        <taxon>Poaceae</taxon>
        <taxon>BOP clade</taxon>
        <taxon>Pooideae</taxon>
        <taxon>Triticodae</taxon>
        <taxon>Triticeae</taxon>
        <taxon>Triticinae</taxon>
        <taxon>Triticum</taxon>
    </lineage>
</organism>
<dbReference type="AlphaFoldDB" id="A0A8R7P101"/>
<sequence>MFCWATVGRALRADGGGGGPKALDDGASRARVAARPATASYVAAGVDWLGGAATAVPQSCNRGRRKLEPRSSGAARLLHAGEGVLQPWMRKAGSVVRRSYNQIRWSCERGMIFGDIVGPRLVCEVFFLLEPAYYFAGTNLFFATIDPAALLL</sequence>
<protein>
    <submittedName>
        <fullName evidence="1">Uncharacterized protein</fullName>
    </submittedName>
</protein>
<dbReference type="EnsemblPlants" id="TuG1812G0100001764.01.T02">
    <property type="protein sequence ID" value="TuG1812G0100001764.01.T02"/>
    <property type="gene ID" value="TuG1812G0100001764.01"/>
</dbReference>
<reference evidence="1" key="2">
    <citation type="submission" date="2018-03" db="EMBL/GenBank/DDBJ databases">
        <title>The Triticum urartu genome reveals the dynamic nature of wheat genome evolution.</title>
        <authorList>
            <person name="Ling H."/>
            <person name="Ma B."/>
            <person name="Shi X."/>
            <person name="Liu H."/>
            <person name="Dong L."/>
            <person name="Sun H."/>
            <person name="Cao Y."/>
            <person name="Gao Q."/>
            <person name="Zheng S."/>
            <person name="Li Y."/>
            <person name="Yu Y."/>
            <person name="Du H."/>
            <person name="Qi M."/>
            <person name="Li Y."/>
            <person name="Yu H."/>
            <person name="Cui Y."/>
            <person name="Wang N."/>
            <person name="Chen C."/>
            <person name="Wu H."/>
            <person name="Zhao Y."/>
            <person name="Zhang J."/>
            <person name="Li Y."/>
            <person name="Zhou W."/>
            <person name="Zhang B."/>
            <person name="Hu W."/>
            <person name="Eijk M."/>
            <person name="Tang J."/>
            <person name="Witsenboer H."/>
            <person name="Zhao S."/>
            <person name="Li Z."/>
            <person name="Zhang A."/>
            <person name="Wang D."/>
            <person name="Liang C."/>
        </authorList>
    </citation>
    <scope>NUCLEOTIDE SEQUENCE [LARGE SCALE GENOMIC DNA]</scope>
    <source>
        <strain evidence="1">cv. G1812</strain>
    </source>
</reference>